<keyword evidence="2" id="KW-0812">Transmembrane</keyword>
<evidence type="ECO:0000256" key="1">
    <source>
        <dbReference type="SAM" id="Coils"/>
    </source>
</evidence>
<dbReference type="EMBL" id="JACGDG010000047">
    <property type="protein sequence ID" value="MBA6119358.1"/>
    <property type="molecule type" value="Genomic_DNA"/>
</dbReference>
<evidence type="ECO:0000313" key="4">
    <source>
        <dbReference type="Proteomes" id="UP000553948"/>
    </source>
</evidence>
<keyword evidence="1" id="KW-0175">Coiled coil</keyword>
<feature type="transmembrane region" description="Helical" evidence="2">
    <location>
        <begin position="32"/>
        <end position="51"/>
    </location>
</feature>
<accession>A0A7W2L6J1</accession>
<organism evidence="3 4">
    <name type="scientific">Pseudomonas putida</name>
    <name type="common">Arthrobacter siderocapsulatus</name>
    <dbReference type="NCBI Taxonomy" id="303"/>
    <lineage>
        <taxon>Bacteria</taxon>
        <taxon>Pseudomonadati</taxon>
        <taxon>Pseudomonadota</taxon>
        <taxon>Gammaproteobacteria</taxon>
        <taxon>Pseudomonadales</taxon>
        <taxon>Pseudomonadaceae</taxon>
        <taxon>Pseudomonas</taxon>
    </lineage>
</organism>
<name>A0A7W2L6J1_PSEPU</name>
<proteinExistence type="predicted"/>
<evidence type="ECO:0000313" key="3">
    <source>
        <dbReference type="EMBL" id="MBA6119358.1"/>
    </source>
</evidence>
<gene>
    <name evidence="3" type="ORF">H4C47_27040</name>
</gene>
<dbReference type="RefSeq" id="WP_182387755.1">
    <property type="nucleotide sequence ID" value="NZ_JACGDG010000047.1"/>
</dbReference>
<keyword evidence="2" id="KW-1133">Transmembrane helix</keyword>
<comment type="caution">
    <text evidence="3">The sequence shown here is derived from an EMBL/GenBank/DDBJ whole genome shotgun (WGS) entry which is preliminary data.</text>
</comment>
<dbReference type="Proteomes" id="UP000553948">
    <property type="component" value="Unassembled WGS sequence"/>
</dbReference>
<dbReference type="AlphaFoldDB" id="A0A7W2L6J1"/>
<feature type="coiled-coil region" evidence="1">
    <location>
        <begin position="52"/>
        <end position="79"/>
    </location>
</feature>
<sequence>MQKLILLALVVIIVLLAPWTLGVFALGAAAWAAIAIVSGVVLVACMAWINYSTDLGREQKRLEKRIQRMTAEANRANAKKD</sequence>
<protein>
    <submittedName>
        <fullName evidence="3">Uncharacterized protein</fullName>
    </submittedName>
</protein>
<evidence type="ECO:0000256" key="2">
    <source>
        <dbReference type="SAM" id="Phobius"/>
    </source>
</evidence>
<reference evidence="3 4" key="1">
    <citation type="submission" date="2020-07" db="EMBL/GenBank/DDBJ databases">
        <title>Diversity of carbapenemase encoding genes among Pseudomonas putida group clinical isolates in a tertiary Brazilian hospital.</title>
        <authorList>
            <person name="Alberto-Lei F."/>
            <person name="Nodari C.S."/>
            <person name="Streling A.P."/>
            <person name="Paulino J.T."/>
            <person name="Bessa-Neto F.O."/>
            <person name="Cayo R."/>
            <person name="Gales A.C."/>
        </authorList>
    </citation>
    <scope>NUCLEOTIDE SEQUENCE [LARGE SCALE GENOMIC DNA]</scope>
    <source>
        <strain evidence="3 4">12464</strain>
    </source>
</reference>
<keyword evidence="2" id="KW-0472">Membrane</keyword>